<evidence type="ECO:0000313" key="3">
    <source>
        <dbReference type="EMBL" id="RXF71945.1"/>
    </source>
</evidence>
<evidence type="ECO:0000259" key="1">
    <source>
        <dbReference type="SMART" id="SM00479"/>
    </source>
</evidence>
<proteinExistence type="predicted"/>
<dbReference type="GO" id="GO:0006259">
    <property type="term" value="P:DNA metabolic process"/>
    <property type="evidence" value="ECO:0007669"/>
    <property type="project" value="UniProtKB-ARBA"/>
</dbReference>
<evidence type="ECO:0000313" key="2">
    <source>
        <dbReference type="EMBL" id="KAA8478455.1"/>
    </source>
</evidence>
<dbReference type="Pfam" id="PF00929">
    <property type="entry name" value="RNase_T"/>
    <property type="match status" value="1"/>
</dbReference>
<gene>
    <name evidence="3" type="ORF">EKH83_04495</name>
    <name evidence="2" type="ORF">F1649_17885</name>
</gene>
<dbReference type="EMBL" id="RXOC01000002">
    <property type="protein sequence ID" value="RXF71945.1"/>
    <property type="molecule type" value="Genomic_DNA"/>
</dbReference>
<sequence>MPDTFTAIDFETAQGKRWSICQIGLIRVEKGIPTQKVDILIKPPGNEYSFYNTQVHGITAAMTATAPTFNVVWQSLLPFIEGQRVIAHNAAFDCSCLEQTLTYYNLKIPDYTKVCTYQIYKRKLSELCSMYDISLRHHNALSDALACAQLYLRYLRTGKDAGR</sequence>
<name>A0A4Q0MF84_9SPHI</name>
<evidence type="ECO:0000313" key="4">
    <source>
        <dbReference type="Proteomes" id="UP000290848"/>
    </source>
</evidence>
<dbReference type="GO" id="GO:0003676">
    <property type="term" value="F:nucleic acid binding"/>
    <property type="evidence" value="ECO:0007669"/>
    <property type="project" value="InterPro"/>
</dbReference>
<comment type="caution">
    <text evidence="3">The sequence shown here is derived from an EMBL/GenBank/DDBJ whole genome shotgun (WGS) entry which is preliminary data.</text>
</comment>
<keyword evidence="3" id="KW-0378">Hydrolase</keyword>
<dbReference type="RefSeq" id="WP_128768193.1">
    <property type="nucleotide sequence ID" value="NZ_RXOC01000002.1"/>
</dbReference>
<protein>
    <submittedName>
        <fullName evidence="3">Exonuclease</fullName>
    </submittedName>
</protein>
<keyword evidence="3" id="KW-0540">Nuclease</keyword>
<evidence type="ECO:0000313" key="5">
    <source>
        <dbReference type="Proteomes" id="UP000322918"/>
    </source>
</evidence>
<dbReference type="EMBL" id="VWNE01000033">
    <property type="protein sequence ID" value="KAA8478455.1"/>
    <property type="molecule type" value="Genomic_DNA"/>
</dbReference>
<dbReference type="Proteomes" id="UP000290848">
    <property type="component" value="Unassembled WGS sequence"/>
</dbReference>
<keyword evidence="3" id="KW-0269">Exonuclease</keyword>
<dbReference type="SMART" id="SM00479">
    <property type="entry name" value="EXOIII"/>
    <property type="match status" value="1"/>
</dbReference>
<dbReference type="InterPro" id="IPR036397">
    <property type="entry name" value="RNaseH_sf"/>
</dbReference>
<reference evidence="3 4" key="1">
    <citation type="submission" date="2018-12" db="EMBL/GenBank/DDBJ databases">
        <title>The Draft Genome Sequence of the Soil Bacterium Pedobacter tournemirensis R1.</title>
        <authorList>
            <person name="He J."/>
        </authorList>
    </citation>
    <scope>NUCLEOTIDE SEQUENCE [LARGE SCALE GENOMIC DNA]</scope>
    <source>
        <strain evidence="3 4">R1</strain>
    </source>
</reference>
<accession>A0A4Q0MF84</accession>
<dbReference type="GO" id="GO:0005829">
    <property type="term" value="C:cytosol"/>
    <property type="evidence" value="ECO:0007669"/>
    <property type="project" value="TreeGrafter"/>
</dbReference>
<dbReference type="PANTHER" id="PTHR30231:SF42">
    <property type="entry name" value="EXONUCLEASE"/>
    <property type="match status" value="1"/>
</dbReference>
<reference evidence="2 5" key="2">
    <citation type="submission" date="2019-09" db="EMBL/GenBank/DDBJ databases">
        <title>Pararcticibacter amylolyticus gen. nov., sp. nov., isolated from a rottenly hemp rope, and reclassification of Pedobacter tournemirensis as Pararcticibacter tournemirensis comb. nov.</title>
        <authorList>
            <person name="Cai Y."/>
        </authorList>
    </citation>
    <scope>NUCLEOTIDE SEQUENCE [LARGE SCALE GENOMIC DNA]</scope>
    <source>
        <strain evidence="2 5">TF5-37.2-LB10</strain>
    </source>
</reference>
<dbReference type="InterPro" id="IPR013520">
    <property type="entry name" value="Ribonucl_H"/>
</dbReference>
<dbReference type="Proteomes" id="UP000322918">
    <property type="component" value="Unassembled WGS sequence"/>
</dbReference>
<dbReference type="GO" id="GO:0008408">
    <property type="term" value="F:3'-5' exonuclease activity"/>
    <property type="evidence" value="ECO:0007669"/>
    <property type="project" value="TreeGrafter"/>
</dbReference>
<dbReference type="OrthoDB" id="9803913at2"/>
<keyword evidence="5" id="KW-1185">Reference proteome</keyword>
<feature type="domain" description="Exonuclease" evidence="1">
    <location>
        <begin position="4"/>
        <end position="160"/>
    </location>
</feature>
<dbReference type="InterPro" id="IPR012337">
    <property type="entry name" value="RNaseH-like_sf"/>
</dbReference>
<dbReference type="PANTHER" id="PTHR30231">
    <property type="entry name" value="DNA POLYMERASE III SUBUNIT EPSILON"/>
    <property type="match status" value="1"/>
</dbReference>
<dbReference type="SUPFAM" id="SSF53098">
    <property type="entry name" value="Ribonuclease H-like"/>
    <property type="match status" value="1"/>
</dbReference>
<dbReference type="Gene3D" id="3.30.420.10">
    <property type="entry name" value="Ribonuclease H-like superfamily/Ribonuclease H"/>
    <property type="match status" value="1"/>
</dbReference>
<dbReference type="AlphaFoldDB" id="A0A4Q0MF84"/>
<organism evidence="3 4">
    <name type="scientific">Arcticibacter tournemirensis</name>
    <dbReference type="NCBI Taxonomy" id="699437"/>
    <lineage>
        <taxon>Bacteria</taxon>
        <taxon>Pseudomonadati</taxon>
        <taxon>Bacteroidota</taxon>
        <taxon>Sphingobacteriia</taxon>
        <taxon>Sphingobacteriales</taxon>
        <taxon>Sphingobacteriaceae</taxon>
        <taxon>Arcticibacter</taxon>
    </lineage>
</organism>